<accession>A0A7D5HTJ7</accession>
<gene>
    <name evidence="1" type="ORF">HWQ56_00835</name>
</gene>
<dbReference type="RefSeq" id="WP_176569561.1">
    <property type="nucleotide sequence ID" value="NZ_CP056030.1"/>
</dbReference>
<reference evidence="1 2" key="1">
    <citation type="submission" date="2020-06" db="EMBL/GenBank/DDBJ databases">
        <title>Pseudomonas eucalypticola sp. nov., an endophyte of Eucalyptus dunnii leaves with biocontrol ability of eucalyptus leaf blight.</title>
        <authorList>
            <person name="Liu Y."/>
            <person name="Song Z."/>
            <person name="Zeng H."/>
            <person name="Lu M."/>
            <person name="Wang X."/>
            <person name="Lian X."/>
            <person name="Zhang Q."/>
        </authorList>
    </citation>
    <scope>NUCLEOTIDE SEQUENCE [LARGE SCALE GENOMIC DNA]</scope>
    <source>
        <strain evidence="1 2">NP-1</strain>
    </source>
</reference>
<name>A0A7D5HTJ7_9PSED</name>
<dbReference type="EMBL" id="CP056030">
    <property type="protein sequence ID" value="QKZ02411.1"/>
    <property type="molecule type" value="Genomic_DNA"/>
</dbReference>
<evidence type="ECO:0000313" key="1">
    <source>
        <dbReference type="EMBL" id="QKZ02411.1"/>
    </source>
</evidence>
<keyword evidence="2" id="KW-1185">Reference proteome</keyword>
<proteinExistence type="predicted"/>
<protein>
    <submittedName>
        <fullName evidence="1">Uncharacterized protein</fullName>
    </submittedName>
</protein>
<dbReference type="AlphaFoldDB" id="A0A7D5HTJ7"/>
<dbReference type="Proteomes" id="UP000509568">
    <property type="component" value="Chromosome"/>
</dbReference>
<organism evidence="1 2">
    <name type="scientific">Pseudomonas eucalypticola</name>
    <dbReference type="NCBI Taxonomy" id="2599595"/>
    <lineage>
        <taxon>Bacteria</taxon>
        <taxon>Pseudomonadati</taxon>
        <taxon>Pseudomonadota</taxon>
        <taxon>Gammaproteobacteria</taxon>
        <taxon>Pseudomonadales</taxon>
        <taxon>Pseudomonadaceae</taxon>
        <taxon>Pseudomonas</taxon>
    </lineage>
</organism>
<evidence type="ECO:0000313" key="2">
    <source>
        <dbReference type="Proteomes" id="UP000509568"/>
    </source>
</evidence>
<sequence>MIIQPQLESGFGEVFRDRYGYFRFQDVMPKYTYNYGLSVSEFGGFLTVVENIVDDEFSASIIRQVPEQINRSTPTLVAIEENFYGLSHMIIVPSEFHGYFKGRLDDLRANLFLCVPIYRCEFSGTETVEEFKALRWDIVPILDWGRLPSPKLIVYFDNPKIGSGNGPEGSLTKFPALIREVRNLEAVANGFIELTNYAGKVLEVLSDELDSYTIIYDRTTEYSVNQAKALSMVERFAFVG</sequence>
<dbReference type="KEGG" id="pez:HWQ56_00835"/>